<evidence type="ECO:0000313" key="2">
    <source>
        <dbReference type="Proteomes" id="UP001054945"/>
    </source>
</evidence>
<accession>A0AAV4XNC7</accession>
<reference evidence="1 2" key="1">
    <citation type="submission" date="2021-06" db="EMBL/GenBank/DDBJ databases">
        <title>Caerostris extrusa draft genome.</title>
        <authorList>
            <person name="Kono N."/>
            <person name="Arakawa K."/>
        </authorList>
    </citation>
    <scope>NUCLEOTIDE SEQUENCE [LARGE SCALE GENOMIC DNA]</scope>
</reference>
<gene>
    <name evidence="1" type="ORF">CEXT_607981</name>
</gene>
<dbReference type="EMBL" id="BPLR01018054">
    <property type="protein sequence ID" value="GIY96491.1"/>
    <property type="molecule type" value="Genomic_DNA"/>
</dbReference>
<protein>
    <recommendedName>
        <fullName evidence="3">Secreted protein</fullName>
    </recommendedName>
</protein>
<evidence type="ECO:0008006" key="3">
    <source>
        <dbReference type="Google" id="ProtNLM"/>
    </source>
</evidence>
<keyword evidence="2" id="KW-1185">Reference proteome</keyword>
<comment type="caution">
    <text evidence="1">The sequence shown here is derived from an EMBL/GenBank/DDBJ whole genome shotgun (WGS) entry which is preliminary data.</text>
</comment>
<dbReference type="AlphaFoldDB" id="A0AAV4XNC7"/>
<sequence>MSRRVAAVIAATLILPPINFNKYPQKPALYTPISTVAAWSFKSAMILHTFSFAMTVRCGGNVFTVSSPMLLKNISMACSPLESEDSLSVPMCRLSVGVPHLCM</sequence>
<organism evidence="1 2">
    <name type="scientific">Caerostris extrusa</name>
    <name type="common">Bark spider</name>
    <name type="synonym">Caerostris bankana</name>
    <dbReference type="NCBI Taxonomy" id="172846"/>
    <lineage>
        <taxon>Eukaryota</taxon>
        <taxon>Metazoa</taxon>
        <taxon>Ecdysozoa</taxon>
        <taxon>Arthropoda</taxon>
        <taxon>Chelicerata</taxon>
        <taxon>Arachnida</taxon>
        <taxon>Araneae</taxon>
        <taxon>Araneomorphae</taxon>
        <taxon>Entelegynae</taxon>
        <taxon>Araneoidea</taxon>
        <taxon>Araneidae</taxon>
        <taxon>Caerostris</taxon>
    </lineage>
</organism>
<proteinExistence type="predicted"/>
<name>A0AAV4XNC7_CAEEX</name>
<evidence type="ECO:0000313" key="1">
    <source>
        <dbReference type="EMBL" id="GIY96491.1"/>
    </source>
</evidence>
<dbReference type="Proteomes" id="UP001054945">
    <property type="component" value="Unassembled WGS sequence"/>
</dbReference>